<feature type="domain" description="dUTPase-like" evidence="13">
    <location>
        <begin position="108"/>
        <end position="236"/>
    </location>
</feature>
<evidence type="ECO:0000256" key="2">
    <source>
        <dbReference type="ARBA" id="ARBA00005142"/>
    </source>
</evidence>
<reference evidence="14 15" key="1">
    <citation type="journal article" date="2021" name="Commun. Biol.">
        <title>The genome of Shorea leprosula (Dipterocarpaceae) highlights the ecological relevance of drought in aseasonal tropical rainforests.</title>
        <authorList>
            <person name="Ng K.K.S."/>
            <person name="Kobayashi M.J."/>
            <person name="Fawcett J.A."/>
            <person name="Hatakeyama M."/>
            <person name="Paape T."/>
            <person name="Ng C.H."/>
            <person name="Ang C.C."/>
            <person name="Tnah L.H."/>
            <person name="Lee C.T."/>
            <person name="Nishiyama T."/>
            <person name="Sese J."/>
            <person name="O'Brien M.J."/>
            <person name="Copetti D."/>
            <person name="Mohd Noor M.I."/>
            <person name="Ong R.C."/>
            <person name="Putra M."/>
            <person name="Sireger I.Z."/>
            <person name="Indrioko S."/>
            <person name="Kosugi Y."/>
            <person name="Izuno A."/>
            <person name="Isagi Y."/>
            <person name="Lee S.L."/>
            <person name="Shimizu K.K."/>
        </authorList>
    </citation>
    <scope>NUCLEOTIDE SEQUENCE [LARGE SCALE GENOMIC DNA]</scope>
    <source>
        <strain evidence="14">214</strain>
    </source>
</reference>
<dbReference type="Proteomes" id="UP001054252">
    <property type="component" value="Unassembled WGS sequence"/>
</dbReference>
<dbReference type="EMBL" id="BPVZ01000022">
    <property type="protein sequence ID" value="GKV04828.1"/>
    <property type="molecule type" value="Genomic_DNA"/>
</dbReference>
<comment type="catalytic activity">
    <reaction evidence="10 11">
        <text>dUTP + H2O = dUMP + diphosphate + H(+)</text>
        <dbReference type="Rhea" id="RHEA:10248"/>
        <dbReference type="ChEBI" id="CHEBI:15377"/>
        <dbReference type="ChEBI" id="CHEBI:15378"/>
        <dbReference type="ChEBI" id="CHEBI:33019"/>
        <dbReference type="ChEBI" id="CHEBI:61555"/>
        <dbReference type="ChEBI" id="CHEBI:246422"/>
        <dbReference type="EC" id="3.6.1.23"/>
    </reaction>
</comment>
<evidence type="ECO:0000256" key="5">
    <source>
        <dbReference type="ARBA" id="ARBA00021732"/>
    </source>
</evidence>
<evidence type="ECO:0000256" key="6">
    <source>
        <dbReference type="ARBA" id="ARBA00022801"/>
    </source>
</evidence>
<comment type="caution">
    <text evidence="14">The sequence shown here is derived from an EMBL/GenBank/DDBJ whole genome shotgun (WGS) entry which is preliminary data.</text>
</comment>
<keyword evidence="15" id="KW-1185">Reference proteome</keyword>
<sequence>MCVRSITVPAKGSWREQLAPSFWNDRKSRDFFYISPNPRIPNRSKLFVLNADYLPVTRFSAMAQAEIGNGSPEVEEPSPKIQKLHQNGAHEAPQSSVPLLKVKKLSEKAVLPSRASPLSAGYDLSSATDAKVPARGKALVPTDLSISIPEGTYARVAPRSGLAWKHSIDVGAGVIDADYRGPVGVILFNHSDVDFEVKAGDRIAQLIIEKIMTPDVVEVEDLDSTVRGAGGFGSTGI</sequence>
<dbReference type="InterPro" id="IPR029054">
    <property type="entry name" value="dUTPase-like"/>
</dbReference>
<accession>A0AAV5J2Z9</accession>
<evidence type="ECO:0000313" key="15">
    <source>
        <dbReference type="Proteomes" id="UP001054252"/>
    </source>
</evidence>
<dbReference type="GO" id="GO:0046081">
    <property type="term" value="P:dUTP catabolic process"/>
    <property type="evidence" value="ECO:0007669"/>
    <property type="project" value="UniProtKB-UniRule"/>
</dbReference>
<dbReference type="GO" id="GO:0006226">
    <property type="term" value="P:dUMP biosynthetic process"/>
    <property type="evidence" value="ECO:0007669"/>
    <property type="project" value="UniProtKB-UniRule"/>
</dbReference>
<evidence type="ECO:0000256" key="11">
    <source>
        <dbReference type="RuleBase" id="RU367024"/>
    </source>
</evidence>
<proteinExistence type="inferred from homology"/>
<name>A0AAV5J2Z9_9ROSI</name>
<evidence type="ECO:0000313" key="14">
    <source>
        <dbReference type="EMBL" id="GKV04828.1"/>
    </source>
</evidence>
<evidence type="ECO:0000256" key="3">
    <source>
        <dbReference type="ARBA" id="ARBA00006581"/>
    </source>
</evidence>
<gene>
    <name evidence="14" type="ORF">SLEP1_g16932</name>
</gene>
<comment type="similarity">
    <text evidence="3 11">Belongs to the dUTPase family.</text>
</comment>
<dbReference type="EC" id="3.6.1.23" evidence="4 11"/>
<dbReference type="GO" id="GO:0004170">
    <property type="term" value="F:dUTP diphosphatase activity"/>
    <property type="evidence" value="ECO:0007669"/>
    <property type="project" value="UniProtKB-UniRule"/>
</dbReference>
<dbReference type="Pfam" id="PF00692">
    <property type="entry name" value="dUTPase"/>
    <property type="match status" value="1"/>
</dbReference>
<feature type="region of interest" description="Disordered" evidence="12">
    <location>
        <begin position="68"/>
        <end position="95"/>
    </location>
</feature>
<dbReference type="InterPro" id="IPR036157">
    <property type="entry name" value="dUTPase-like_sf"/>
</dbReference>
<keyword evidence="7 11" id="KW-0460">Magnesium</keyword>
<keyword evidence="11" id="KW-0479">Metal-binding</keyword>
<evidence type="ECO:0000256" key="4">
    <source>
        <dbReference type="ARBA" id="ARBA00012379"/>
    </source>
</evidence>
<dbReference type="Gene3D" id="2.70.40.10">
    <property type="match status" value="1"/>
</dbReference>
<dbReference type="NCBIfam" id="TIGR00576">
    <property type="entry name" value="dut"/>
    <property type="match status" value="1"/>
</dbReference>
<dbReference type="CDD" id="cd07557">
    <property type="entry name" value="trimeric_dUTPase"/>
    <property type="match status" value="1"/>
</dbReference>
<dbReference type="AlphaFoldDB" id="A0AAV5J2Z9"/>
<evidence type="ECO:0000256" key="7">
    <source>
        <dbReference type="ARBA" id="ARBA00022842"/>
    </source>
</evidence>
<dbReference type="InterPro" id="IPR033704">
    <property type="entry name" value="dUTPase_trimeric"/>
</dbReference>
<keyword evidence="6 11" id="KW-0378">Hydrolase</keyword>
<organism evidence="14 15">
    <name type="scientific">Rubroshorea leprosula</name>
    <dbReference type="NCBI Taxonomy" id="152421"/>
    <lineage>
        <taxon>Eukaryota</taxon>
        <taxon>Viridiplantae</taxon>
        <taxon>Streptophyta</taxon>
        <taxon>Embryophyta</taxon>
        <taxon>Tracheophyta</taxon>
        <taxon>Spermatophyta</taxon>
        <taxon>Magnoliopsida</taxon>
        <taxon>eudicotyledons</taxon>
        <taxon>Gunneridae</taxon>
        <taxon>Pentapetalae</taxon>
        <taxon>rosids</taxon>
        <taxon>malvids</taxon>
        <taxon>Malvales</taxon>
        <taxon>Dipterocarpaceae</taxon>
        <taxon>Rubroshorea</taxon>
    </lineage>
</organism>
<evidence type="ECO:0000256" key="8">
    <source>
        <dbReference type="ARBA" id="ARBA00023080"/>
    </source>
</evidence>
<dbReference type="NCBIfam" id="NF001862">
    <property type="entry name" value="PRK00601.1"/>
    <property type="match status" value="1"/>
</dbReference>
<keyword evidence="8 11" id="KW-0546">Nucleotide metabolism</keyword>
<dbReference type="SUPFAM" id="SSF51283">
    <property type="entry name" value="dUTPase-like"/>
    <property type="match status" value="1"/>
</dbReference>
<protein>
    <recommendedName>
        <fullName evidence="5 11">Deoxyuridine 5'-triphosphate nucleotidohydrolase</fullName>
        <shortName evidence="11">dUTPase</shortName>
        <ecNumber evidence="4 11">3.6.1.23</ecNumber>
    </recommendedName>
    <alternativeName>
        <fullName evidence="9 11">dUTP pyrophosphatase</fullName>
    </alternativeName>
</protein>
<dbReference type="FunFam" id="2.70.40.10:FF:000004">
    <property type="entry name" value="Deoxyuridine triphosphatase"/>
    <property type="match status" value="1"/>
</dbReference>
<dbReference type="PANTHER" id="PTHR11241:SF0">
    <property type="entry name" value="DEOXYURIDINE 5'-TRIPHOSPHATE NUCLEOTIDOHYDROLASE"/>
    <property type="match status" value="1"/>
</dbReference>
<comment type="function">
    <text evidence="11">Involved in nucleotide metabolism via production of dUMP, the immediate precursor of thymidine nucleotides, and decreases the intracellular concentration of dUTP so that uracil cannot be incorporated into DNA.</text>
</comment>
<dbReference type="GO" id="GO:0000287">
    <property type="term" value="F:magnesium ion binding"/>
    <property type="evidence" value="ECO:0007669"/>
    <property type="project" value="UniProtKB-UniRule"/>
</dbReference>
<comment type="pathway">
    <text evidence="2 11">Pyrimidine metabolism; dUMP biosynthesis; dUMP from dCTP (dUTP route): step 2/2.</text>
</comment>
<evidence type="ECO:0000256" key="10">
    <source>
        <dbReference type="ARBA" id="ARBA00047686"/>
    </source>
</evidence>
<comment type="cofactor">
    <cofactor evidence="1 11">
        <name>Mg(2+)</name>
        <dbReference type="ChEBI" id="CHEBI:18420"/>
    </cofactor>
</comment>
<evidence type="ECO:0000256" key="12">
    <source>
        <dbReference type="SAM" id="MobiDB-lite"/>
    </source>
</evidence>
<dbReference type="InterPro" id="IPR008181">
    <property type="entry name" value="dUTPase"/>
</dbReference>
<evidence type="ECO:0000259" key="13">
    <source>
        <dbReference type="Pfam" id="PF00692"/>
    </source>
</evidence>
<evidence type="ECO:0000256" key="1">
    <source>
        <dbReference type="ARBA" id="ARBA00001946"/>
    </source>
</evidence>
<dbReference type="PANTHER" id="PTHR11241">
    <property type="entry name" value="DEOXYURIDINE 5'-TRIPHOSPHATE NUCLEOTIDOHYDROLASE"/>
    <property type="match status" value="1"/>
</dbReference>
<evidence type="ECO:0000256" key="9">
    <source>
        <dbReference type="ARBA" id="ARBA00030698"/>
    </source>
</evidence>